<organism evidence="1">
    <name type="scientific">marine metagenome</name>
    <dbReference type="NCBI Taxonomy" id="408172"/>
    <lineage>
        <taxon>unclassified sequences</taxon>
        <taxon>metagenomes</taxon>
        <taxon>ecological metagenomes</taxon>
    </lineage>
</organism>
<accession>A0A383CMK8</accession>
<dbReference type="InterPro" id="IPR014710">
    <property type="entry name" value="RmlC-like_jellyroll"/>
</dbReference>
<proteinExistence type="predicted"/>
<gene>
    <name evidence="1" type="ORF">METZ01_LOCUS486163</name>
</gene>
<dbReference type="InterPro" id="IPR011051">
    <property type="entry name" value="RmlC_Cupin_sf"/>
</dbReference>
<protein>
    <recommendedName>
        <fullName evidence="2">Cupin 2 conserved barrel domain-containing protein</fullName>
    </recommendedName>
</protein>
<evidence type="ECO:0008006" key="2">
    <source>
        <dbReference type="Google" id="ProtNLM"/>
    </source>
</evidence>
<dbReference type="AlphaFoldDB" id="A0A383CMK8"/>
<dbReference type="SUPFAM" id="SSF51182">
    <property type="entry name" value="RmlC-like cupins"/>
    <property type="match status" value="1"/>
</dbReference>
<name>A0A383CMK8_9ZZZZ</name>
<sequence>MYDKASSELMIDNNDVRIMIWSFEANQSTGLHKHEYDYVVVPCKTGQLNIITENENMTSDLIIHQPYHRKKGVEHEVVNNGDSFMQFIEIEIKS</sequence>
<dbReference type="Gene3D" id="2.60.120.10">
    <property type="entry name" value="Jelly Rolls"/>
    <property type="match status" value="1"/>
</dbReference>
<dbReference type="EMBL" id="UINC01210030">
    <property type="protein sequence ID" value="SVE33309.1"/>
    <property type="molecule type" value="Genomic_DNA"/>
</dbReference>
<reference evidence="1" key="1">
    <citation type="submission" date="2018-05" db="EMBL/GenBank/DDBJ databases">
        <authorList>
            <person name="Lanie J.A."/>
            <person name="Ng W.-L."/>
            <person name="Kazmierczak K.M."/>
            <person name="Andrzejewski T.M."/>
            <person name="Davidsen T.M."/>
            <person name="Wayne K.J."/>
            <person name="Tettelin H."/>
            <person name="Glass J.I."/>
            <person name="Rusch D."/>
            <person name="Podicherti R."/>
            <person name="Tsui H.-C.T."/>
            <person name="Winkler M.E."/>
        </authorList>
    </citation>
    <scope>NUCLEOTIDE SEQUENCE</scope>
</reference>
<evidence type="ECO:0000313" key="1">
    <source>
        <dbReference type="EMBL" id="SVE33309.1"/>
    </source>
</evidence>